<dbReference type="EMBL" id="QFWT01000003">
    <property type="protein sequence ID" value="PWI34166.1"/>
    <property type="molecule type" value="Genomic_DNA"/>
</dbReference>
<dbReference type="RefSeq" id="WP_109319418.1">
    <property type="nucleotide sequence ID" value="NZ_QFWT01000003.1"/>
</dbReference>
<dbReference type="OrthoDB" id="6395565at2"/>
<evidence type="ECO:0000256" key="1">
    <source>
        <dbReference type="SAM" id="MobiDB-lite"/>
    </source>
</evidence>
<proteinExistence type="predicted"/>
<name>A0A2U3BBJ9_9VIBR</name>
<dbReference type="Proteomes" id="UP000245362">
    <property type="component" value="Unassembled WGS sequence"/>
</dbReference>
<gene>
    <name evidence="3" type="ORF">DI392_08235</name>
</gene>
<reference evidence="3 4" key="1">
    <citation type="submission" date="2018-05" db="EMBL/GenBank/DDBJ databases">
        <title>Vibrio limimaris sp. nov., isolated from marine sediment.</title>
        <authorList>
            <person name="Li C.-M."/>
        </authorList>
    </citation>
    <scope>NUCLEOTIDE SEQUENCE [LARGE SCALE GENOMIC DNA]</scope>
    <source>
        <strain evidence="3 4">E4404</strain>
    </source>
</reference>
<comment type="caution">
    <text evidence="3">The sequence shown here is derived from an EMBL/GenBank/DDBJ whole genome shotgun (WGS) entry which is preliminary data.</text>
</comment>
<dbReference type="Pfam" id="PF11949">
    <property type="entry name" value="DUF3466"/>
    <property type="match status" value="1"/>
</dbReference>
<evidence type="ECO:0000313" key="3">
    <source>
        <dbReference type="EMBL" id="PWI34166.1"/>
    </source>
</evidence>
<dbReference type="InterPro" id="IPR020008">
    <property type="entry name" value="GlyGly_CTERM"/>
</dbReference>
<accession>A0A2U3BBJ9</accession>
<protein>
    <submittedName>
        <fullName evidence="3">GlyGly-CTERM sorting domain-containing protein</fullName>
    </submittedName>
</protein>
<feature type="signal peptide" evidence="2">
    <location>
        <begin position="1"/>
        <end position="23"/>
    </location>
</feature>
<keyword evidence="4" id="KW-1185">Reference proteome</keyword>
<evidence type="ECO:0000256" key="2">
    <source>
        <dbReference type="SAM" id="SignalP"/>
    </source>
</evidence>
<evidence type="ECO:0000313" key="4">
    <source>
        <dbReference type="Proteomes" id="UP000245362"/>
    </source>
</evidence>
<dbReference type="InterPro" id="IPR022562">
    <property type="entry name" value="DUF3466"/>
</dbReference>
<organism evidence="3 4">
    <name type="scientific">Vibrio albus</name>
    <dbReference type="NCBI Taxonomy" id="2200953"/>
    <lineage>
        <taxon>Bacteria</taxon>
        <taxon>Pseudomonadati</taxon>
        <taxon>Pseudomonadota</taxon>
        <taxon>Gammaproteobacteria</taxon>
        <taxon>Vibrionales</taxon>
        <taxon>Vibrionaceae</taxon>
        <taxon>Vibrio</taxon>
    </lineage>
</organism>
<keyword evidence="2" id="KW-0732">Signal</keyword>
<feature type="chain" id="PRO_5015521231" evidence="2">
    <location>
        <begin position="24"/>
        <end position="628"/>
    </location>
</feature>
<dbReference type="NCBIfam" id="TIGR03501">
    <property type="entry name" value="GlyGly_CTERM"/>
    <property type="match status" value="1"/>
</dbReference>
<feature type="compositionally biased region" description="Polar residues" evidence="1">
    <location>
        <begin position="165"/>
        <end position="176"/>
    </location>
</feature>
<sequence length="628" mass="66894">MSSKTFKLSTLAALVLAATHANAALYRVVEVTQPSGTEAYGSAIEEGTTSCFTTDCSDGSGYTLAGDTLEGTMGFSYKQEVPFGFDNFFTILDQDDLETYCSNELGYNTCESWASYQWNGIDDAGGLKREREAWSLVSYTSNATAFTNASGSSISVDSPDPTEDPQGTTSSPESASKNVVINALGGTTPIGNTSSGYFDLSGNYALTYRNRGFYGSTLLLPEQGDENIVEKMGRTMAFDSFTYGGSTYVVGSAAVAPFDASDSSKDYLGDVSSCSTYDYPATYAECQNFAFAQKAYVWNVTNTSSTNGVTTATGIAATDWNSGSSANVEEESAEAGIRGVVIPASGTYSGKPVMVGFNTAVYDSNLMMQAAVYYPNDTFDASGVVADAWDSTFISGAELRQSSNYVYSNSVAKDINDNLLVIGEAKRETSENGAFNNRLFIADASDGAPSASYLSGGIFFSGAGGEANAINNYNEIVGQIDAETHRENNGKKRRRRGFIYPYNGTNSDSTRMALFSNQAWWLDDLTNGGTYSDNNNQYRIFNAADINDAGVIAASAFKCDGGYSSTAHFATCDGDEQIVAVKLIPLSSEQSIVERAESDSSSSERSGAGLGWLSIMLLGLMGIRRKFA</sequence>
<feature type="region of interest" description="Disordered" evidence="1">
    <location>
        <begin position="150"/>
        <end position="176"/>
    </location>
</feature>
<dbReference type="AlphaFoldDB" id="A0A2U3BBJ9"/>